<dbReference type="Pfam" id="PF13684">
    <property type="entry name" value="FakA-like_C"/>
    <property type="match status" value="1"/>
</dbReference>
<evidence type="ECO:0000313" key="5">
    <source>
        <dbReference type="Proteomes" id="UP000317728"/>
    </source>
</evidence>
<gene>
    <name evidence="2" type="ORF">BKG84_19805</name>
    <name evidence="3" type="ORF">FJK96_16495</name>
</gene>
<dbReference type="PANTHER" id="PTHR33434">
    <property type="entry name" value="DEGV DOMAIN-CONTAINING PROTEIN DR_1986-RELATED"/>
    <property type="match status" value="1"/>
</dbReference>
<dbReference type="InterPro" id="IPR050270">
    <property type="entry name" value="DegV_domain_contain"/>
</dbReference>
<dbReference type="RefSeq" id="WP_030094083.1">
    <property type="nucleotide sequence ID" value="NZ_CP041150.1"/>
</dbReference>
<evidence type="ECO:0000313" key="2">
    <source>
        <dbReference type="EMBL" id="OHU80304.1"/>
    </source>
</evidence>
<proteinExistence type="predicted"/>
<reference evidence="2 4" key="1">
    <citation type="submission" date="2016-10" db="EMBL/GenBank/DDBJ databases">
        <title>Evaluation of Human, Veterinary and Environmental Mycobacterium chelonae Isolates by Core Genome Phylogenomic Analysis, Targeted Gene Comparison, and Anti-microbial Susceptibility Patterns: A Tale of Mistaken Identities.</title>
        <authorList>
            <person name="Fogelson S.B."/>
            <person name="Camus A.C."/>
            <person name="Lorenz W."/>
            <person name="Vasireddy R."/>
            <person name="Vasireddy S."/>
            <person name="Smith T."/>
            <person name="Brown-Elliott B.A."/>
            <person name="Wallace R.J.Jr."/>
            <person name="Hasan N.A."/>
            <person name="Reischl U."/>
            <person name="Sanchez S."/>
        </authorList>
    </citation>
    <scope>NUCLEOTIDE SEQUENCE [LARGE SCALE GENOMIC DNA]</scope>
    <source>
        <strain evidence="2 4">15518</strain>
    </source>
</reference>
<dbReference type="PROSITE" id="PS51480">
    <property type="entry name" value="DHAL"/>
    <property type="match status" value="1"/>
</dbReference>
<keyword evidence="2" id="KW-0808">Transferase</keyword>
<dbReference type="InterPro" id="IPR048394">
    <property type="entry name" value="FakA-like_M"/>
</dbReference>
<dbReference type="Gene3D" id="1.25.40.340">
    <property type="match status" value="1"/>
</dbReference>
<dbReference type="SMART" id="SM01121">
    <property type="entry name" value="Dak1_2"/>
    <property type="match status" value="1"/>
</dbReference>
<accession>A0A1S1M5C8</accession>
<evidence type="ECO:0000313" key="4">
    <source>
        <dbReference type="Proteomes" id="UP000179441"/>
    </source>
</evidence>
<evidence type="ECO:0000313" key="3">
    <source>
        <dbReference type="EMBL" id="QDF71589.1"/>
    </source>
</evidence>
<dbReference type="Pfam" id="PF21645">
    <property type="entry name" value="FakA-like_M"/>
    <property type="match status" value="1"/>
</dbReference>
<dbReference type="GO" id="GO:0004371">
    <property type="term" value="F:glycerone kinase activity"/>
    <property type="evidence" value="ECO:0007669"/>
    <property type="project" value="InterPro"/>
</dbReference>
<name>A0A1S1M5C8_MYCCH</name>
<sequence length="553" mass="56965">MQLSVLDSAALLNWARASVEGLITRSDEINRLNVFPVADADTGTNMLFTMRSAVNAAEALGDGATVAQVAAALARGAVHGARGNSGVILSQIVRGIADAAADQDAIGAEVVRRALRQASQFVIASMSTPVEGTIVSVLAAAAEAADRVADGTPTTDDLAGLVSTAADAAVAALEKTPKQLDILADNGVVDAGARGLVVILDALVLVVAGELPTRREYSPSPPKNAASQVWVAGPGRGSGGLNLDPPRELPPEFEVMYLLSGCDELQIADLRTQLDGMGDSIAIAGDGDMGYSVHAHVNDAGAAIEAGMKFGTPQSIQISSLRGDVGGGHHDGRHRHRRVLALAEGDGAATLFSSEGAQVLRVDEPPASAKRLLDAVVDSGAHQIMVLPNGLMAAEELVAVCAAARGWGITVIPLPSASMAQGLAALAVHDPERMAVDDSYTMARAAGATRFGLVRVATERALTWSGTCEPGDAMGIIGDEVLVLNHEVANATKALVSIMLSSGGELVTILLSDQVDESLAEALIEHTRSHHGGVEVMIYRTGQHTDVVHIGVE</sequence>
<organism evidence="2 4">
    <name type="scientific">Mycobacteroides chelonae</name>
    <name type="common">Mycobacterium chelonae</name>
    <dbReference type="NCBI Taxonomy" id="1774"/>
    <lineage>
        <taxon>Bacteria</taxon>
        <taxon>Bacillati</taxon>
        <taxon>Actinomycetota</taxon>
        <taxon>Actinomycetes</taxon>
        <taxon>Mycobacteriales</taxon>
        <taxon>Mycobacteriaceae</taxon>
        <taxon>Mycobacteroides</taxon>
    </lineage>
</organism>
<dbReference type="Proteomes" id="UP000179441">
    <property type="component" value="Unassembled WGS sequence"/>
</dbReference>
<dbReference type="EMBL" id="MLIS01000001">
    <property type="protein sequence ID" value="OHU80304.1"/>
    <property type="molecule type" value="Genomic_DNA"/>
</dbReference>
<reference evidence="3 5" key="2">
    <citation type="submission" date="2019-06" db="EMBL/GenBank/DDBJ databases">
        <title>Whole geneome sequnce of Mycobacteroides chelonae M77 isolated from bovine milk from Meghalaya, India.</title>
        <authorList>
            <person name="Vise E."/>
            <person name="Das S."/>
            <person name="Garg A."/>
            <person name="Ghatak S."/>
            <person name="Shakuntala I."/>
            <person name="Milton A.A.P."/>
            <person name="Karam A."/>
            <person name="Sanjukta R."/>
            <person name="Puro K."/>
            <person name="Sen A."/>
        </authorList>
    </citation>
    <scope>NUCLEOTIDE SEQUENCE [LARGE SCALE GENOMIC DNA]</scope>
    <source>
        <strain evidence="3 5">M77</strain>
    </source>
</reference>
<dbReference type="Pfam" id="PF02734">
    <property type="entry name" value="Dak2"/>
    <property type="match status" value="1"/>
</dbReference>
<keyword evidence="2" id="KW-0418">Kinase</keyword>
<keyword evidence="4" id="KW-1185">Reference proteome</keyword>
<dbReference type="InterPro" id="IPR004007">
    <property type="entry name" value="DhaL_dom"/>
</dbReference>
<protein>
    <submittedName>
        <fullName evidence="3">DAK2 domain-containing protein</fullName>
    </submittedName>
    <submittedName>
        <fullName evidence="2">Dihydroxyacetone kinase</fullName>
    </submittedName>
</protein>
<dbReference type="GO" id="GO:0006071">
    <property type="term" value="P:glycerol metabolic process"/>
    <property type="evidence" value="ECO:0007669"/>
    <property type="project" value="InterPro"/>
</dbReference>
<dbReference type="Proteomes" id="UP000317728">
    <property type="component" value="Chromosome"/>
</dbReference>
<dbReference type="InterPro" id="IPR033470">
    <property type="entry name" value="FakA-like_C"/>
</dbReference>
<dbReference type="SMART" id="SM01120">
    <property type="entry name" value="Dak2"/>
    <property type="match status" value="1"/>
</dbReference>
<feature type="domain" description="DhaL" evidence="1">
    <location>
        <begin position="9"/>
        <end position="205"/>
    </location>
</feature>
<dbReference type="InterPro" id="IPR019986">
    <property type="entry name" value="YloV-like"/>
</dbReference>
<evidence type="ECO:0000259" key="1">
    <source>
        <dbReference type="PROSITE" id="PS51480"/>
    </source>
</evidence>
<dbReference type="EMBL" id="CP041150">
    <property type="protein sequence ID" value="QDF71589.1"/>
    <property type="molecule type" value="Genomic_DNA"/>
</dbReference>
<dbReference type="SUPFAM" id="SSF101473">
    <property type="entry name" value="DhaL-like"/>
    <property type="match status" value="1"/>
</dbReference>
<dbReference type="PANTHER" id="PTHR33434:SF4">
    <property type="entry name" value="PHOSPHATASE PROTEIN"/>
    <property type="match status" value="1"/>
</dbReference>
<dbReference type="AlphaFoldDB" id="A0A1S1M5C8"/>
<dbReference type="InterPro" id="IPR036117">
    <property type="entry name" value="DhaL_dom_sf"/>
</dbReference>
<dbReference type="NCBIfam" id="TIGR03599">
    <property type="entry name" value="YloV"/>
    <property type="match status" value="1"/>
</dbReference>